<keyword evidence="2" id="KW-1185">Reference proteome</keyword>
<evidence type="ECO:0000313" key="1">
    <source>
        <dbReference type="EMBL" id="CAF0714246.1"/>
    </source>
</evidence>
<reference evidence="1" key="1">
    <citation type="submission" date="2021-02" db="EMBL/GenBank/DDBJ databases">
        <authorList>
            <person name="Nowell W R."/>
        </authorList>
    </citation>
    <scope>NUCLEOTIDE SEQUENCE</scope>
    <source>
        <strain evidence="1">Ploen Becks lab</strain>
    </source>
</reference>
<proteinExistence type="predicted"/>
<dbReference type="AlphaFoldDB" id="A0A813M6L3"/>
<sequence>MEEIELLFNLKNVSVRYQNRLFHLKTKGKIAALFRCSTPKCFASVSLKTDAIPNEIKEPLVVSNYNSSHLVSCLQKNDDYFVVRGFIKNVKDNIVKNNSKTTQQIYDEMRNTHL</sequence>
<dbReference type="Proteomes" id="UP000663879">
    <property type="component" value="Unassembled WGS sequence"/>
</dbReference>
<accession>A0A813M6L3</accession>
<comment type="caution">
    <text evidence="1">The sequence shown here is derived from an EMBL/GenBank/DDBJ whole genome shotgun (WGS) entry which is preliminary data.</text>
</comment>
<protein>
    <submittedName>
        <fullName evidence="1">Uncharacterized protein</fullName>
    </submittedName>
</protein>
<name>A0A813M6L3_9BILA</name>
<dbReference type="EMBL" id="CAJNOC010000092">
    <property type="protein sequence ID" value="CAF0714246.1"/>
    <property type="molecule type" value="Genomic_DNA"/>
</dbReference>
<evidence type="ECO:0000313" key="2">
    <source>
        <dbReference type="Proteomes" id="UP000663879"/>
    </source>
</evidence>
<gene>
    <name evidence="1" type="ORF">OXX778_LOCUS1441</name>
</gene>
<organism evidence="1 2">
    <name type="scientific">Brachionus calyciflorus</name>
    <dbReference type="NCBI Taxonomy" id="104777"/>
    <lineage>
        <taxon>Eukaryota</taxon>
        <taxon>Metazoa</taxon>
        <taxon>Spiralia</taxon>
        <taxon>Gnathifera</taxon>
        <taxon>Rotifera</taxon>
        <taxon>Eurotatoria</taxon>
        <taxon>Monogononta</taxon>
        <taxon>Pseudotrocha</taxon>
        <taxon>Ploima</taxon>
        <taxon>Brachionidae</taxon>
        <taxon>Brachionus</taxon>
    </lineage>
</organism>